<organism evidence="4 5">
    <name type="scientific">Hyalella azteca</name>
    <name type="common">Amphipod</name>
    <dbReference type="NCBI Taxonomy" id="294128"/>
    <lineage>
        <taxon>Eukaryota</taxon>
        <taxon>Metazoa</taxon>
        <taxon>Ecdysozoa</taxon>
        <taxon>Arthropoda</taxon>
        <taxon>Crustacea</taxon>
        <taxon>Multicrustacea</taxon>
        <taxon>Malacostraca</taxon>
        <taxon>Eumalacostraca</taxon>
        <taxon>Peracarida</taxon>
        <taxon>Amphipoda</taxon>
        <taxon>Senticaudata</taxon>
        <taxon>Talitrida</taxon>
        <taxon>Talitroidea</taxon>
        <taxon>Hyalellidae</taxon>
        <taxon>Hyalella</taxon>
    </lineage>
</organism>
<dbReference type="Pfam" id="PF16064">
    <property type="entry name" value="DUF4806"/>
    <property type="match status" value="1"/>
</dbReference>
<feature type="coiled-coil region" evidence="1">
    <location>
        <begin position="183"/>
        <end position="230"/>
    </location>
</feature>
<feature type="region of interest" description="Disordered" evidence="2">
    <location>
        <begin position="139"/>
        <end position="158"/>
    </location>
</feature>
<evidence type="ECO:0000313" key="4">
    <source>
        <dbReference type="Proteomes" id="UP000694843"/>
    </source>
</evidence>
<dbReference type="RefSeq" id="XP_018007749.1">
    <property type="nucleotide sequence ID" value="XM_018152260.2"/>
</dbReference>
<keyword evidence="4" id="KW-1185">Reference proteome</keyword>
<dbReference type="Proteomes" id="UP000694843">
    <property type="component" value="Unplaced"/>
</dbReference>
<evidence type="ECO:0000256" key="1">
    <source>
        <dbReference type="SAM" id="Coils"/>
    </source>
</evidence>
<gene>
    <name evidence="5" type="primary">LOC108665504</name>
</gene>
<dbReference type="OrthoDB" id="10069532at2759"/>
<dbReference type="PANTHER" id="PTHR34153:SF2">
    <property type="entry name" value="SI:CH211-262H13.3-RELATED"/>
    <property type="match status" value="1"/>
</dbReference>
<reference evidence="5" key="1">
    <citation type="submission" date="2025-08" db="UniProtKB">
        <authorList>
            <consortium name="RefSeq"/>
        </authorList>
    </citation>
    <scope>IDENTIFICATION</scope>
    <source>
        <tissue evidence="5">Whole organism</tissue>
    </source>
</reference>
<proteinExistence type="predicted"/>
<name>A0A8B7N3D8_HYAAZ</name>
<evidence type="ECO:0000259" key="3">
    <source>
        <dbReference type="Pfam" id="PF16064"/>
    </source>
</evidence>
<dbReference type="InterPro" id="IPR032071">
    <property type="entry name" value="DUF4806"/>
</dbReference>
<feature type="domain" description="DUF4806" evidence="3">
    <location>
        <begin position="248"/>
        <end position="327"/>
    </location>
</feature>
<protein>
    <submittedName>
        <fullName evidence="5">Uncharacterized protein LOC108665504</fullName>
    </submittedName>
</protein>
<feature type="compositionally biased region" description="Polar residues" evidence="2">
    <location>
        <begin position="387"/>
        <end position="402"/>
    </location>
</feature>
<feature type="compositionally biased region" description="Basic and acidic residues" evidence="2">
    <location>
        <begin position="376"/>
        <end position="386"/>
    </location>
</feature>
<feature type="compositionally biased region" description="Basic residues" evidence="2">
    <location>
        <begin position="406"/>
        <end position="417"/>
    </location>
</feature>
<evidence type="ECO:0000313" key="5">
    <source>
        <dbReference type="RefSeq" id="XP_018007749.1"/>
    </source>
</evidence>
<accession>A0A8B7N3D8</accession>
<dbReference type="AlphaFoldDB" id="A0A8B7N3D8"/>
<keyword evidence="1" id="KW-0175">Coiled coil</keyword>
<dbReference type="GeneID" id="108665504"/>
<feature type="compositionally biased region" description="Polar residues" evidence="2">
    <location>
        <begin position="139"/>
        <end position="151"/>
    </location>
</feature>
<feature type="region of interest" description="Disordered" evidence="2">
    <location>
        <begin position="357"/>
        <end position="417"/>
    </location>
</feature>
<evidence type="ECO:0000256" key="2">
    <source>
        <dbReference type="SAM" id="MobiDB-lite"/>
    </source>
</evidence>
<dbReference type="PANTHER" id="PTHR34153">
    <property type="entry name" value="SI:CH211-262H13.3-RELATED-RELATED"/>
    <property type="match status" value="1"/>
</dbReference>
<sequence length="417" mass="46051">MNITMSEKEDCSDVNHKLPDDAVKRGLWSGLSLMQIPSGACKVESDEASSSSQLPEMMAGYLKKEPVDEAEDITVKDEPIDIDENQLDCSLKPSSNGCVDQQAPPPPSGVLCKTEAQIEARAHQPASLISTVPRIVHLSSSSNEGTPSPGATPSHIPKETQGLNSCHCNQCREENWTVIEQDLKTLKAAVSILTKQNEKVLEQSTLKAAVSTLTNQNENITKEIRLLRNLICNNNTEHLHMDDSKLPKLPLKSIDDINALEETLSSAEERSRLIHHLSLVGGSKFTSVIHNAMKALLSKNLAMEFSLEGKKKRAFKALKAHKCIVEAVMKSPHCQAATVYDINKVISLNLTGARDRDEGRKRRYFSQAPNSSADQSQEHKKIKLLENTKSPSISKTQKVQTSQEHKKFKHLKNARSS</sequence>
<dbReference type="KEGG" id="hazt:108665504"/>